<reference evidence="2" key="1">
    <citation type="journal article" date="2020" name="Nature">
        <title>Giant virus diversity and host interactions through global metagenomics.</title>
        <authorList>
            <person name="Schulz F."/>
            <person name="Roux S."/>
            <person name="Paez-Espino D."/>
            <person name="Jungbluth S."/>
            <person name="Walsh D.A."/>
            <person name="Denef V.J."/>
            <person name="McMahon K.D."/>
            <person name="Konstantinidis K.T."/>
            <person name="Eloe-Fadrosh E.A."/>
            <person name="Kyrpides N.C."/>
            <person name="Woyke T."/>
        </authorList>
    </citation>
    <scope>NUCLEOTIDE SEQUENCE</scope>
    <source>
        <strain evidence="2">GVMAG-M-3300025138-11</strain>
    </source>
</reference>
<accession>A0A6C0J098</accession>
<keyword evidence="1" id="KW-0812">Transmembrane</keyword>
<feature type="transmembrane region" description="Helical" evidence="1">
    <location>
        <begin position="6"/>
        <end position="24"/>
    </location>
</feature>
<protein>
    <submittedName>
        <fullName evidence="2">Uncharacterized protein</fullName>
    </submittedName>
</protein>
<evidence type="ECO:0000256" key="1">
    <source>
        <dbReference type="SAM" id="Phobius"/>
    </source>
</evidence>
<dbReference type="EMBL" id="MN740275">
    <property type="protein sequence ID" value="QHT97377.1"/>
    <property type="molecule type" value="Genomic_DNA"/>
</dbReference>
<organism evidence="2">
    <name type="scientific">viral metagenome</name>
    <dbReference type="NCBI Taxonomy" id="1070528"/>
    <lineage>
        <taxon>unclassified sequences</taxon>
        <taxon>metagenomes</taxon>
        <taxon>organismal metagenomes</taxon>
    </lineage>
</organism>
<keyword evidence="1" id="KW-0472">Membrane</keyword>
<dbReference type="AlphaFoldDB" id="A0A6C0J098"/>
<sequence length="54" mass="6112">MDPKIFGIVSIPMLFMGGIITKLANSEGDMSKSEQFIKKNDSDELINWVFCMLK</sequence>
<keyword evidence="1" id="KW-1133">Transmembrane helix</keyword>
<name>A0A6C0J098_9ZZZZ</name>
<proteinExistence type="predicted"/>
<evidence type="ECO:0000313" key="2">
    <source>
        <dbReference type="EMBL" id="QHT97377.1"/>
    </source>
</evidence>